<gene>
    <name evidence="2" type="ORF">B7Z12_05690</name>
</gene>
<comment type="caution">
    <text evidence="2">The sequence shown here is derived from an EMBL/GenBank/DDBJ whole genome shotgun (WGS) entry which is preliminary data.</text>
</comment>
<evidence type="ECO:0000313" key="2">
    <source>
        <dbReference type="EMBL" id="OYX04739.1"/>
    </source>
</evidence>
<name>A0A258DAG4_CAUVI</name>
<keyword evidence="1" id="KW-1133">Transmembrane helix</keyword>
<keyword evidence="1" id="KW-0812">Transmembrane</keyword>
<proteinExistence type="predicted"/>
<sequence>MNTPAPTTRRIAAVVGPLAFSTLGVVLSLFAAVAVNAQPRTPGRVAAVFPPWWDAARIFGAAGSAGEISGAGGAAFIVILRGDPATLNQRARTAGALLLLDPALAGACAPAAPEPATS</sequence>
<organism evidence="2 3">
    <name type="scientific">Caulobacter vibrioides</name>
    <name type="common">Caulobacter crescentus</name>
    <dbReference type="NCBI Taxonomy" id="155892"/>
    <lineage>
        <taxon>Bacteria</taxon>
        <taxon>Pseudomonadati</taxon>
        <taxon>Pseudomonadota</taxon>
        <taxon>Alphaproteobacteria</taxon>
        <taxon>Caulobacterales</taxon>
        <taxon>Caulobacteraceae</taxon>
        <taxon>Caulobacter</taxon>
    </lineage>
</organism>
<reference evidence="2 3" key="1">
    <citation type="submission" date="2017-03" db="EMBL/GenBank/DDBJ databases">
        <title>Lifting the veil on microbial sulfur biogeochemistry in mining wastewaters.</title>
        <authorList>
            <person name="Kantor R.S."/>
            <person name="Colenbrander Nelson T."/>
            <person name="Marshall S."/>
            <person name="Bennett D."/>
            <person name="Apte S."/>
            <person name="Camacho D."/>
            <person name="Thomas B.C."/>
            <person name="Warren L.A."/>
            <person name="Banfield J.F."/>
        </authorList>
    </citation>
    <scope>NUCLEOTIDE SEQUENCE [LARGE SCALE GENOMIC DNA]</scope>
    <source>
        <strain evidence="2">32-67-7</strain>
    </source>
</reference>
<accession>A0A258DAG4</accession>
<dbReference type="AlphaFoldDB" id="A0A258DAG4"/>
<keyword evidence="1" id="KW-0472">Membrane</keyword>
<feature type="transmembrane region" description="Helical" evidence="1">
    <location>
        <begin position="12"/>
        <end position="35"/>
    </location>
</feature>
<protein>
    <submittedName>
        <fullName evidence="2">Uncharacterized protein</fullName>
    </submittedName>
</protein>
<dbReference type="EMBL" id="NCDQ01000063">
    <property type="protein sequence ID" value="OYX04739.1"/>
    <property type="molecule type" value="Genomic_DNA"/>
</dbReference>
<dbReference type="Proteomes" id="UP000215616">
    <property type="component" value="Unassembled WGS sequence"/>
</dbReference>
<evidence type="ECO:0000256" key="1">
    <source>
        <dbReference type="SAM" id="Phobius"/>
    </source>
</evidence>
<evidence type="ECO:0000313" key="3">
    <source>
        <dbReference type="Proteomes" id="UP000215616"/>
    </source>
</evidence>
<feature type="transmembrane region" description="Helical" evidence="1">
    <location>
        <begin position="55"/>
        <end position="80"/>
    </location>
</feature>